<keyword evidence="12 17" id="KW-0520">NAD</keyword>
<keyword evidence="10 17" id="KW-0249">Electron transport</keyword>
<geneLocation type="mitochondrion" evidence="19"/>
<feature type="transmembrane region" description="Helical" evidence="17">
    <location>
        <begin position="190"/>
        <end position="209"/>
    </location>
</feature>
<organism evidence="19">
    <name type="scientific">Margaritifera margaritifera</name>
    <name type="common">freshwater pearlshell mussel</name>
    <dbReference type="NCBI Taxonomy" id="2505931"/>
    <lineage>
        <taxon>Eukaryota</taxon>
        <taxon>Metazoa</taxon>
        <taxon>Spiralia</taxon>
        <taxon>Lophotrochozoa</taxon>
        <taxon>Mollusca</taxon>
        <taxon>Bivalvia</taxon>
        <taxon>Autobranchia</taxon>
        <taxon>Heteroconchia</taxon>
        <taxon>Palaeoheterodonta</taxon>
        <taxon>Unionida</taxon>
        <taxon>Unionoidea</taxon>
        <taxon>Margaritiferidae</taxon>
        <taxon>Margaritifera</taxon>
    </lineage>
</organism>
<keyword evidence="11 17" id="KW-1133">Transmembrane helix</keyword>
<keyword evidence="14 17" id="KW-0496">Mitochondrion</keyword>
<feature type="transmembrane region" description="Helical" evidence="17">
    <location>
        <begin position="261"/>
        <end position="279"/>
    </location>
</feature>
<keyword evidence="13 17" id="KW-0830">Ubiquinone</keyword>
<evidence type="ECO:0000256" key="2">
    <source>
        <dbReference type="ARBA" id="ARBA00007012"/>
    </source>
</evidence>
<evidence type="ECO:0000256" key="5">
    <source>
        <dbReference type="ARBA" id="ARBA00022448"/>
    </source>
</evidence>
<dbReference type="EC" id="7.1.1.2" evidence="3 17"/>
<feature type="domain" description="NADH:quinone oxidoreductase/Mrp antiporter transmembrane" evidence="18">
    <location>
        <begin position="84"/>
        <end position="272"/>
    </location>
</feature>
<feature type="transmembrane region" description="Helical" evidence="17">
    <location>
        <begin position="229"/>
        <end position="249"/>
    </location>
</feature>
<evidence type="ECO:0000256" key="9">
    <source>
        <dbReference type="ARBA" id="ARBA00022967"/>
    </source>
</evidence>
<evidence type="ECO:0000259" key="18">
    <source>
        <dbReference type="Pfam" id="PF00361"/>
    </source>
</evidence>
<evidence type="ECO:0000256" key="15">
    <source>
        <dbReference type="ARBA" id="ARBA00023136"/>
    </source>
</evidence>
<dbReference type="GO" id="GO:0008137">
    <property type="term" value="F:NADH dehydrogenase (ubiquinone) activity"/>
    <property type="evidence" value="ECO:0007669"/>
    <property type="project" value="UniProtKB-EC"/>
</dbReference>
<keyword evidence="9 17" id="KW-1278">Translocase</keyword>
<evidence type="ECO:0000256" key="8">
    <source>
        <dbReference type="ARBA" id="ARBA00022792"/>
    </source>
</evidence>
<dbReference type="PANTHER" id="PTHR46552">
    <property type="entry name" value="NADH-UBIQUINONE OXIDOREDUCTASE CHAIN 2"/>
    <property type="match status" value="1"/>
</dbReference>
<dbReference type="AlphaFoldDB" id="A0A4Y5QT42"/>
<evidence type="ECO:0000256" key="14">
    <source>
        <dbReference type="ARBA" id="ARBA00023128"/>
    </source>
</evidence>
<feature type="transmembrane region" description="Helical" evidence="17">
    <location>
        <begin position="299"/>
        <end position="318"/>
    </location>
</feature>
<evidence type="ECO:0000256" key="3">
    <source>
        <dbReference type="ARBA" id="ARBA00012944"/>
    </source>
</evidence>
<dbReference type="GO" id="GO:0005743">
    <property type="term" value="C:mitochondrial inner membrane"/>
    <property type="evidence" value="ECO:0007669"/>
    <property type="project" value="UniProtKB-SubCell"/>
</dbReference>
<sequence length="322" mass="35059">MKTPQNLLLAFTLVTSTIMSLSSTNLLSAWVGLELNMLSFIPMILEKKTTSEAETSVKYLIPQSVGSTIFMTASMLQTFTDLSNSLMTTALLLKLGAAPFHSWFPAVMQLIDLKSGLILMTWQKLMPISLLLNSTDTQTPLIQTTAMLSAICGSTGGLNQTNLRTLMSFSSIAHLSWILASTSLNTTTTLLYLALYSANTTPIFLALMTQQSTVHKTLLSFKTTKLAQLSIALNLLSLAGLPPLMGFSAKLMVLIQLKEHLTLISILIVGTAISLYFYLMLTLSVLTNLPNTTTPNDHYITMAISTFLPQSLSLPMMLTSTS</sequence>
<gene>
    <name evidence="19" type="primary">nad2</name>
</gene>
<keyword evidence="5" id="KW-0813">Transport</keyword>
<evidence type="ECO:0000256" key="11">
    <source>
        <dbReference type="ARBA" id="ARBA00022989"/>
    </source>
</evidence>
<evidence type="ECO:0000256" key="1">
    <source>
        <dbReference type="ARBA" id="ARBA00004448"/>
    </source>
</evidence>
<comment type="subcellular location">
    <subcellularLocation>
        <location evidence="1 17">Mitochondrion inner membrane</location>
        <topology evidence="1 17">Multi-pass membrane protein</topology>
    </subcellularLocation>
</comment>
<keyword evidence="7 17" id="KW-0812">Transmembrane</keyword>
<dbReference type="InterPro" id="IPR001750">
    <property type="entry name" value="ND/Mrp_TM"/>
</dbReference>
<evidence type="ECO:0000256" key="13">
    <source>
        <dbReference type="ARBA" id="ARBA00023075"/>
    </source>
</evidence>
<keyword evidence="15 17" id="KW-0472">Membrane</keyword>
<dbReference type="GO" id="GO:0006120">
    <property type="term" value="P:mitochondrial electron transport, NADH to ubiquinone"/>
    <property type="evidence" value="ECO:0007669"/>
    <property type="project" value="InterPro"/>
</dbReference>
<dbReference type="PRINTS" id="PR01436">
    <property type="entry name" value="NADHDHGNASE2"/>
</dbReference>
<reference evidence="19" key="1">
    <citation type="journal article" date="2019" name="Mitochondrial DNA Part B Resour">
        <title>The male and female complete mitochondrial genomes of the threatened freshwater pearl mussel Margaritifera margaritifera (Linnaeus, 1758) (Bivalvia: Margaritiferidae).</title>
        <authorList>
            <person name="Gomes-Dos-Santos A."/>
            <person name="Froufe E."/>
            <person name="Amaro R."/>
            <person name="Ondina P."/>
            <person name="Breton S."/>
            <person name="Guerra D."/>
            <person name="Aldridge D.C."/>
            <person name="Bolotov I.N."/>
            <person name="Vikhrev I.V."/>
            <person name="Gan H.M."/>
            <person name="Goncalves D.V."/>
            <person name="Bogan A.E."/>
            <person name="Sousa R."/>
            <person name="Stewart D."/>
            <person name="Teixeira A."/>
            <person name="Varandas S."/>
            <person name="Zanatta D."/>
            <person name="Lopes-Lima M."/>
        </authorList>
    </citation>
    <scope>NUCLEOTIDE SEQUENCE</scope>
</reference>
<proteinExistence type="inferred from homology"/>
<evidence type="ECO:0000256" key="16">
    <source>
        <dbReference type="ARBA" id="ARBA00049551"/>
    </source>
</evidence>
<evidence type="ECO:0000256" key="12">
    <source>
        <dbReference type="ARBA" id="ARBA00023027"/>
    </source>
</evidence>
<keyword evidence="6 17" id="KW-0679">Respiratory chain</keyword>
<evidence type="ECO:0000313" key="19">
    <source>
        <dbReference type="EMBL" id="QCX42054.1"/>
    </source>
</evidence>
<evidence type="ECO:0000256" key="4">
    <source>
        <dbReference type="ARBA" id="ARBA00021008"/>
    </source>
</evidence>
<evidence type="ECO:0000256" key="6">
    <source>
        <dbReference type="ARBA" id="ARBA00022660"/>
    </source>
</evidence>
<dbReference type="Pfam" id="PF00361">
    <property type="entry name" value="Proton_antipo_M"/>
    <property type="match status" value="1"/>
</dbReference>
<accession>A0A4Y5QT42</accession>
<evidence type="ECO:0000256" key="17">
    <source>
        <dbReference type="RuleBase" id="RU003403"/>
    </source>
</evidence>
<dbReference type="EMBL" id="MK421959">
    <property type="protein sequence ID" value="QCX42054.1"/>
    <property type="molecule type" value="Genomic_DNA"/>
</dbReference>
<dbReference type="InterPro" id="IPR003917">
    <property type="entry name" value="NADH_UbQ_OxRdtase_chain2"/>
</dbReference>
<comment type="catalytic activity">
    <reaction evidence="16 17">
        <text>a ubiquinone + NADH + 5 H(+)(in) = a ubiquinol + NAD(+) + 4 H(+)(out)</text>
        <dbReference type="Rhea" id="RHEA:29091"/>
        <dbReference type="Rhea" id="RHEA-COMP:9565"/>
        <dbReference type="Rhea" id="RHEA-COMP:9566"/>
        <dbReference type="ChEBI" id="CHEBI:15378"/>
        <dbReference type="ChEBI" id="CHEBI:16389"/>
        <dbReference type="ChEBI" id="CHEBI:17976"/>
        <dbReference type="ChEBI" id="CHEBI:57540"/>
        <dbReference type="ChEBI" id="CHEBI:57945"/>
        <dbReference type="EC" id="7.1.1.2"/>
    </reaction>
</comment>
<comment type="function">
    <text evidence="17">Core subunit of the mitochondrial membrane respiratory chain NADH dehydrogenase (Complex I) which catalyzes electron transfer from NADH through the respiratory chain, using ubiquinone as an electron acceptor. Essential for the catalytic activity and assembly of complex I.</text>
</comment>
<dbReference type="PANTHER" id="PTHR46552:SF1">
    <property type="entry name" value="NADH-UBIQUINONE OXIDOREDUCTASE CHAIN 2"/>
    <property type="match status" value="1"/>
</dbReference>
<protein>
    <recommendedName>
        <fullName evidence="4 17">NADH-ubiquinone oxidoreductase chain 2</fullName>
        <ecNumber evidence="3 17">7.1.1.2</ecNumber>
    </recommendedName>
</protein>
<name>A0A4Y5QT42_9BIVA</name>
<comment type="similarity">
    <text evidence="2 17">Belongs to the complex I subunit 2 family.</text>
</comment>
<dbReference type="InterPro" id="IPR050175">
    <property type="entry name" value="Complex_I_Subunit_2"/>
</dbReference>
<keyword evidence="8 17" id="KW-0999">Mitochondrion inner membrane</keyword>
<evidence type="ECO:0000256" key="10">
    <source>
        <dbReference type="ARBA" id="ARBA00022982"/>
    </source>
</evidence>
<evidence type="ECO:0000256" key="7">
    <source>
        <dbReference type="ARBA" id="ARBA00022692"/>
    </source>
</evidence>